<name>A0ABS3RY45_9ACTN</name>
<dbReference type="EMBL" id="JAGEPF010000018">
    <property type="protein sequence ID" value="MBO2461683.1"/>
    <property type="molecule type" value="Genomic_DNA"/>
</dbReference>
<comment type="caution">
    <text evidence="1">The sequence shown here is derived from an EMBL/GenBank/DDBJ whole genome shotgun (WGS) entry which is preliminary data.</text>
</comment>
<evidence type="ECO:0000313" key="2">
    <source>
        <dbReference type="Proteomes" id="UP000680206"/>
    </source>
</evidence>
<dbReference type="Proteomes" id="UP000680206">
    <property type="component" value="Unassembled WGS sequence"/>
</dbReference>
<proteinExistence type="predicted"/>
<keyword evidence="2" id="KW-1185">Reference proteome</keyword>
<dbReference type="RefSeq" id="WP_208245128.1">
    <property type="nucleotide sequence ID" value="NZ_JAGEPF010000018.1"/>
</dbReference>
<reference evidence="1 2" key="1">
    <citation type="submission" date="2021-03" db="EMBL/GenBank/DDBJ databases">
        <title>Actinomadura violae sp. nov., isolated from lichen in Thailand.</title>
        <authorList>
            <person name="Kanchanasin P."/>
            <person name="Saeng-In P."/>
            <person name="Phongsopitanun W."/>
            <person name="Yuki M."/>
            <person name="Kudo T."/>
            <person name="Ohkuma M."/>
            <person name="Tanasupawat S."/>
        </authorList>
    </citation>
    <scope>NUCLEOTIDE SEQUENCE [LARGE SCALE GENOMIC DNA]</scope>
    <source>
        <strain evidence="1 2">LCR2-06</strain>
    </source>
</reference>
<gene>
    <name evidence="1" type="ORF">J4709_29350</name>
</gene>
<evidence type="ECO:0000313" key="1">
    <source>
        <dbReference type="EMBL" id="MBO2461683.1"/>
    </source>
</evidence>
<accession>A0ABS3RY45</accession>
<organism evidence="1 2">
    <name type="scientific">Actinomadura violacea</name>
    <dbReference type="NCBI Taxonomy" id="2819934"/>
    <lineage>
        <taxon>Bacteria</taxon>
        <taxon>Bacillati</taxon>
        <taxon>Actinomycetota</taxon>
        <taxon>Actinomycetes</taxon>
        <taxon>Streptosporangiales</taxon>
        <taxon>Thermomonosporaceae</taxon>
        <taxon>Actinomadura</taxon>
    </lineage>
</organism>
<sequence>MPEPAPTLIVSADDIARRLGVPRPLDPDDEWLIEQAIAEGQAGLEAYLGRPVAPRAYTDQHVRRYRYPGADEWRLSETPVQSVTTVTEETDADGDPTGLYTVEYIAGLDGANDPDLAPLRRYVRAAAIYSPEVRAWFKRVAPELARQITNLSVDGQSVTYSDTYAVPPGGGAGAADGVGQVPPLSSCDRWRIAGRRVYQRPTPLGPGWWPCRDWAYEWPYGGGF</sequence>
<protein>
    <submittedName>
        <fullName evidence="1">Uncharacterized protein</fullName>
    </submittedName>
</protein>